<protein>
    <submittedName>
        <fullName evidence="2">Uncharacterized protein</fullName>
    </submittedName>
</protein>
<feature type="region of interest" description="Disordered" evidence="1">
    <location>
        <begin position="1"/>
        <end position="21"/>
    </location>
</feature>
<accession>A0ABD3HD34</accession>
<reference evidence="2 3" key="1">
    <citation type="submission" date="2024-09" db="EMBL/GenBank/DDBJ databases">
        <title>Chromosome-scale assembly of Riccia sorocarpa.</title>
        <authorList>
            <person name="Paukszto L."/>
        </authorList>
    </citation>
    <scope>NUCLEOTIDE SEQUENCE [LARGE SCALE GENOMIC DNA]</scope>
    <source>
        <strain evidence="2">LP-2024</strain>
        <tissue evidence="2">Aerial parts of the thallus</tissue>
    </source>
</reference>
<sequence length="222" mass="24843">MLKALEEPGPPHCESVSSDNLEEEDDFIRILQQGLHQPTRVAVNNFPKTNHNVRSAQPARVAVNDSPRYTDIDEDADFIRILEQDKVQPARVAADFPADTDHNVASAQRVRVTVNDSPPRDTFDGHDIEKNIHQAARVAGHFPADTDHNVASAQRARVTVNDSPPRDTFDGPDIERDIRQPANSQPSRRRISMFKTTSSVIAHQCSTRYPYHILRLAGTVET</sequence>
<gene>
    <name evidence="2" type="ORF">R1sor_015741</name>
</gene>
<dbReference type="AlphaFoldDB" id="A0ABD3HD34"/>
<feature type="compositionally biased region" description="Basic and acidic residues" evidence="1">
    <location>
        <begin position="164"/>
        <end position="179"/>
    </location>
</feature>
<evidence type="ECO:0000313" key="3">
    <source>
        <dbReference type="Proteomes" id="UP001633002"/>
    </source>
</evidence>
<dbReference type="EMBL" id="JBJQOH010000004">
    <property type="protein sequence ID" value="KAL3689432.1"/>
    <property type="molecule type" value="Genomic_DNA"/>
</dbReference>
<evidence type="ECO:0000256" key="1">
    <source>
        <dbReference type="SAM" id="MobiDB-lite"/>
    </source>
</evidence>
<evidence type="ECO:0000313" key="2">
    <source>
        <dbReference type="EMBL" id="KAL3689432.1"/>
    </source>
</evidence>
<dbReference type="Proteomes" id="UP001633002">
    <property type="component" value="Unassembled WGS sequence"/>
</dbReference>
<comment type="caution">
    <text evidence="2">The sequence shown here is derived from an EMBL/GenBank/DDBJ whole genome shotgun (WGS) entry which is preliminary data.</text>
</comment>
<name>A0ABD3HD34_9MARC</name>
<keyword evidence="3" id="KW-1185">Reference proteome</keyword>
<proteinExistence type="predicted"/>
<organism evidence="2 3">
    <name type="scientific">Riccia sorocarpa</name>
    <dbReference type="NCBI Taxonomy" id="122646"/>
    <lineage>
        <taxon>Eukaryota</taxon>
        <taxon>Viridiplantae</taxon>
        <taxon>Streptophyta</taxon>
        <taxon>Embryophyta</taxon>
        <taxon>Marchantiophyta</taxon>
        <taxon>Marchantiopsida</taxon>
        <taxon>Marchantiidae</taxon>
        <taxon>Marchantiales</taxon>
        <taxon>Ricciaceae</taxon>
        <taxon>Riccia</taxon>
    </lineage>
</organism>
<feature type="region of interest" description="Disordered" evidence="1">
    <location>
        <begin position="155"/>
        <end position="190"/>
    </location>
</feature>